<dbReference type="CTD" id="22905"/>
<evidence type="ECO:0000256" key="4">
    <source>
        <dbReference type="ARBA" id="ARBA00022553"/>
    </source>
</evidence>
<evidence type="ECO:0000313" key="9">
    <source>
        <dbReference type="Proteomes" id="UP000695023"/>
    </source>
</evidence>
<organism evidence="9 10">
    <name type="scientific">Pundamilia nyererei</name>
    <dbReference type="NCBI Taxonomy" id="303518"/>
    <lineage>
        <taxon>Eukaryota</taxon>
        <taxon>Metazoa</taxon>
        <taxon>Chordata</taxon>
        <taxon>Craniata</taxon>
        <taxon>Vertebrata</taxon>
        <taxon>Euteleostomi</taxon>
        <taxon>Actinopterygii</taxon>
        <taxon>Neopterygii</taxon>
        <taxon>Teleostei</taxon>
        <taxon>Neoteleostei</taxon>
        <taxon>Acanthomorphata</taxon>
        <taxon>Ovalentaria</taxon>
        <taxon>Cichlomorphae</taxon>
        <taxon>Cichliformes</taxon>
        <taxon>Cichlidae</taxon>
        <taxon>African cichlids</taxon>
        <taxon>Pseudocrenilabrinae</taxon>
        <taxon>Haplochromini</taxon>
        <taxon>Pundamilia</taxon>
    </lineage>
</organism>
<feature type="region of interest" description="Disordered" evidence="7">
    <location>
        <begin position="201"/>
        <end position="311"/>
    </location>
</feature>
<evidence type="ECO:0000259" key="8">
    <source>
        <dbReference type="PROSITE" id="PS50942"/>
    </source>
</evidence>
<dbReference type="PANTHER" id="PTHR12276:SF50">
    <property type="entry name" value="EPSIN-2"/>
    <property type="match status" value="1"/>
</dbReference>
<dbReference type="SMART" id="SM00273">
    <property type="entry name" value="ENTH"/>
    <property type="match status" value="1"/>
</dbReference>
<keyword evidence="6" id="KW-0446">Lipid-binding</keyword>
<keyword evidence="3" id="KW-0963">Cytoplasm</keyword>
<feature type="region of interest" description="Disordered" evidence="7">
    <location>
        <begin position="141"/>
        <end position="168"/>
    </location>
</feature>
<keyword evidence="5" id="KW-0677">Repeat</keyword>
<dbReference type="Pfam" id="PF01417">
    <property type="entry name" value="ENTH"/>
    <property type="match status" value="1"/>
</dbReference>
<dbReference type="SUPFAM" id="SSF48464">
    <property type="entry name" value="ENTH/VHS domain"/>
    <property type="match status" value="1"/>
</dbReference>
<dbReference type="Proteomes" id="UP000695023">
    <property type="component" value="Unplaced"/>
</dbReference>
<evidence type="ECO:0000313" key="10">
    <source>
        <dbReference type="RefSeq" id="XP_013768886.1"/>
    </source>
</evidence>
<feature type="compositionally biased region" description="Polar residues" evidence="7">
    <location>
        <begin position="587"/>
        <end position="600"/>
    </location>
</feature>
<evidence type="ECO:0000256" key="6">
    <source>
        <dbReference type="ARBA" id="ARBA00023121"/>
    </source>
</evidence>
<dbReference type="PROSITE" id="PS50330">
    <property type="entry name" value="UIM"/>
    <property type="match status" value="2"/>
</dbReference>
<dbReference type="RefSeq" id="XP_013768886.1">
    <property type="nucleotide sequence ID" value="XM_013913432.1"/>
</dbReference>
<dbReference type="SMART" id="SM00726">
    <property type="entry name" value="UIM"/>
    <property type="match status" value="2"/>
</dbReference>
<protein>
    <submittedName>
        <fullName evidence="10">Epsin-2</fullName>
    </submittedName>
</protein>
<evidence type="ECO:0000256" key="2">
    <source>
        <dbReference type="ARBA" id="ARBA00010130"/>
    </source>
</evidence>
<evidence type="ECO:0000256" key="3">
    <source>
        <dbReference type="ARBA" id="ARBA00022490"/>
    </source>
</evidence>
<proteinExistence type="inferred from homology"/>
<dbReference type="AlphaFoldDB" id="A0A9Y6M1G6"/>
<reference evidence="10" key="1">
    <citation type="submission" date="2025-08" db="UniProtKB">
        <authorList>
            <consortium name="RefSeq"/>
        </authorList>
    </citation>
    <scope>IDENTIFICATION</scope>
</reference>
<dbReference type="GO" id="GO:0005768">
    <property type="term" value="C:endosome"/>
    <property type="evidence" value="ECO:0007669"/>
    <property type="project" value="TreeGrafter"/>
</dbReference>
<keyword evidence="4" id="KW-0597">Phosphoprotein</keyword>
<evidence type="ECO:0000256" key="1">
    <source>
        <dbReference type="ARBA" id="ARBA00004496"/>
    </source>
</evidence>
<dbReference type="GO" id="GO:0005886">
    <property type="term" value="C:plasma membrane"/>
    <property type="evidence" value="ECO:0007669"/>
    <property type="project" value="TreeGrafter"/>
</dbReference>
<evidence type="ECO:0000256" key="7">
    <source>
        <dbReference type="SAM" id="MobiDB-lite"/>
    </source>
</evidence>
<evidence type="ECO:0000256" key="5">
    <source>
        <dbReference type="ARBA" id="ARBA00022737"/>
    </source>
</evidence>
<dbReference type="InterPro" id="IPR003903">
    <property type="entry name" value="UIM_dom"/>
</dbReference>
<dbReference type="GO" id="GO:0030276">
    <property type="term" value="F:clathrin binding"/>
    <property type="evidence" value="ECO:0007669"/>
    <property type="project" value="TreeGrafter"/>
</dbReference>
<keyword evidence="9" id="KW-1185">Reference proteome</keyword>
<gene>
    <name evidence="10" type="primary">epn2</name>
</gene>
<comment type="similarity">
    <text evidence="2">Belongs to the epsin family.</text>
</comment>
<dbReference type="PANTHER" id="PTHR12276">
    <property type="entry name" value="EPSIN/ENT-RELATED"/>
    <property type="match status" value="1"/>
</dbReference>
<dbReference type="FunFam" id="1.25.40.90:FF:000002">
    <property type="entry name" value="epsin-2 isoform X1"/>
    <property type="match status" value="1"/>
</dbReference>
<dbReference type="InterPro" id="IPR008942">
    <property type="entry name" value="ENTH_VHS"/>
</dbReference>
<comment type="subcellular location">
    <subcellularLocation>
        <location evidence="1">Cytoplasm</location>
    </subcellularLocation>
</comment>
<dbReference type="GO" id="GO:0006897">
    <property type="term" value="P:endocytosis"/>
    <property type="evidence" value="ECO:0007669"/>
    <property type="project" value="TreeGrafter"/>
</dbReference>
<dbReference type="PROSITE" id="PS50942">
    <property type="entry name" value="ENTH"/>
    <property type="match status" value="1"/>
</dbReference>
<name>A0A9Y6M1G6_9CICH</name>
<dbReference type="Gene3D" id="1.25.40.90">
    <property type="match status" value="1"/>
</dbReference>
<dbReference type="CDD" id="cd16990">
    <property type="entry name" value="ENTH_Epsin"/>
    <property type="match status" value="1"/>
</dbReference>
<feature type="domain" description="ENTH" evidence="8">
    <location>
        <begin position="11"/>
        <end position="143"/>
    </location>
</feature>
<dbReference type="GO" id="GO:0030125">
    <property type="term" value="C:clathrin vesicle coat"/>
    <property type="evidence" value="ECO:0007669"/>
    <property type="project" value="TreeGrafter"/>
</dbReference>
<accession>A0A9Y6M1G6</accession>
<sequence>MPSTIRRQMKNMVNNYSEAEKKVREATSNDPWGPSSSLMSDIADLTYNVVAFSEIMNMIWKRLNDHGKNWRHVYKALTLLDYLIKTGSERVALQCKENIFAIQTLKDFQYIDRDGKDQGINVREKSKQLVVLLKDEDRLKGERVGGSTSPNAGSELEQARPQTSGEEELQLQLALAMSREAAEQEERIRRGDDLRLQMALEESKKEGPGSAKVAKKKKEPQSTLMDLMDVPEPGASADPWGTGAGAGAAAASADPWQPYGSAPKPATSVDPWGTSTVPPIKSSDPWAPNSIPASDPWGSAAARPKPSNTGSFDLLSASNGTSKEDFSEFDSLRSSSSVPTEIQMDSKFREQNKIEYHSKSILFVQILLFGIVDALNYLPCPTGVGIKSIMLCPILKAARSAVKYDYLYFCSSGDMGIASSVPSQLSLASSSSLDIFDPLPTSASTSIITNPTRKTPESFLGPNAALVNLDSLVTKPAQPAPVVNPFLASTGGSAPTPANPFQVSQPAPPTLNQMRVSPMPSGFGSMAEPIGLSSMPPQPVPMVPLTGMAPMGHSMPGVGAVGGMGMSAGIPSSMSMPQPLMSMPPQAGTQNTGTTNPFLL</sequence>
<feature type="region of interest" description="Disordered" evidence="7">
    <location>
        <begin position="578"/>
        <end position="600"/>
    </location>
</feature>
<dbReference type="GeneID" id="102203189"/>
<dbReference type="InterPro" id="IPR013809">
    <property type="entry name" value="ENTH"/>
</dbReference>
<dbReference type="GO" id="GO:0005543">
    <property type="term" value="F:phospholipid binding"/>
    <property type="evidence" value="ECO:0007669"/>
    <property type="project" value="TreeGrafter"/>
</dbReference>